<dbReference type="InterPro" id="IPR007138">
    <property type="entry name" value="ABM_dom"/>
</dbReference>
<dbReference type="RefSeq" id="WP_244707840.1">
    <property type="nucleotide sequence ID" value="NZ_CP095073.1"/>
</dbReference>
<organism evidence="2 3">
    <name type="scientific">Halobacillus salinarum</name>
    <dbReference type="NCBI Taxonomy" id="2932257"/>
    <lineage>
        <taxon>Bacteria</taxon>
        <taxon>Bacillati</taxon>
        <taxon>Bacillota</taxon>
        <taxon>Bacilli</taxon>
        <taxon>Bacillales</taxon>
        <taxon>Bacillaceae</taxon>
        <taxon>Halobacillus</taxon>
    </lineage>
</organism>
<dbReference type="GO" id="GO:0004497">
    <property type="term" value="F:monooxygenase activity"/>
    <property type="evidence" value="ECO:0007669"/>
    <property type="project" value="UniProtKB-KW"/>
</dbReference>
<keyword evidence="3" id="KW-1185">Reference proteome</keyword>
<sequence>MFIQMRRSVVTEGNSEDVVERFTRKGVIEEQEGFIDLSVMVKKANRGNEEVIIMIRWESEAYWQQWERSEAHLAGHRASRGQPKPEYIVSSESALYHVKAVKTKSIEKERR</sequence>
<proteinExistence type="predicted"/>
<evidence type="ECO:0000313" key="3">
    <source>
        <dbReference type="Proteomes" id="UP000831787"/>
    </source>
</evidence>
<gene>
    <name evidence="2" type="ORF">MUN89_11475</name>
</gene>
<dbReference type="EMBL" id="CP095073">
    <property type="protein sequence ID" value="UOQ42599.1"/>
    <property type="molecule type" value="Genomic_DNA"/>
</dbReference>
<dbReference type="PROSITE" id="PS51725">
    <property type="entry name" value="ABM"/>
    <property type="match status" value="1"/>
</dbReference>
<dbReference type="InterPro" id="IPR050404">
    <property type="entry name" value="Heme-degrading_MO"/>
</dbReference>
<dbReference type="PANTHER" id="PTHR34474:SF1">
    <property type="entry name" value="HEME-DEGRADING MONOOXYGENASE HMOA"/>
    <property type="match status" value="1"/>
</dbReference>
<keyword evidence="2" id="KW-0560">Oxidoreductase</keyword>
<feature type="domain" description="ABM" evidence="1">
    <location>
        <begin position="2"/>
        <end position="93"/>
    </location>
</feature>
<dbReference type="SUPFAM" id="SSF54909">
    <property type="entry name" value="Dimeric alpha+beta barrel"/>
    <property type="match status" value="1"/>
</dbReference>
<evidence type="ECO:0000259" key="1">
    <source>
        <dbReference type="PROSITE" id="PS51725"/>
    </source>
</evidence>
<protein>
    <submittedName>
        <fullName evidence="2">Antibiotic biosynthesis monooxygenase</fullName>
    </submittedName>
</protein>
<evidence type="ECO:0000313" key="2">
    <source>
        <dbReference type="EMBL" id="UOQ42599.1"/>
    </source>
</evidence>
<name>A0ABY4EG56_9BACI</name>
<dbReference type="Pfam" id="PF03992">
    <property type="entry name" value="ABM"/>
    <property type="match status" value="1"/>
</dbReference>
<dbReference type="Gene3D" id="3.30.70.100">
    <property type="match status" value="1"/>
</dbReference>
<reference evidence="2 3" key="1">
    <citation type="submission" date="2022-04" db="EMBL/GenBank/DDBJ databases">
        <title>Halobacillus sp. isolated from saltern.</title>
        <authorList>
            <person name="Won M."/>
            <person name="Lee C.-M."/>
            <person name="Woen H.-Y."/>
            <person name="Kwon S.-W."/>
        </authorList>
    </citation>
    <scope>NUCLEOTIDE SEQUENCE [LARGE SCALE GENOMIC DNA]</scope>
    <source>
        <strain evidence="2 3">SSBR10-3</strain>
    </source>
</reference>
<accession>A0ABY4EG56</accession>
<dbReference type="Proteomes" id="UP000831787">
    <property type="component" value="Chromosome"/>
</dbReference>
<keyword evidence="2" id="KW-0503">Monooxygenase</keyword>
<dbReference type="InterPro" id="IPR011008">
    <property type="entry name" value="Dimeric_a/b-barrel"/>
</dbReference>
<dbReference type="PANTHER" id="PTHR34474">
    <property type="entry name" value="SIGNAL TRANSDUCTION PROTEIN TRAP"/>
    <property type="match status" value="1"/>
</dbReference>